<dbReference type="Proteomes" id="UP000230729">
    <property type="component" value="Unassembled WGS sequence"/>
</dbReference>
<dbReference type="InterPro" id="IPR012902">
    <property type="entry name" value="N_methyl_site"/>
</dbReference>
<protein>
    <recommendedName>
        <fullName evidence="5">Prepilin-type N-terminal cleavage/methylation domain-containing protein</fullName>
    </recommendedName>
</protein>
<evidence type="ECO:0000313" key="4">
    <source>
        <dbReference type="Proteomes" id="UP000230729"/>
    </source>
</evidence>
<gene>
    <name evidence="3" type="ORF">COX22_04545</name>
</gene>
<accession>A0A2G9ZJR6</accession>
<dbReference type="NCBIfam" id="TIGR02532">
    <property type="entry name" value="IV_pilin_GFxxxE"/>
    <property type="match status" value="1"/>
</dbReference>
<proteinExistence type="predicted"/>
<dbReference type="Pfam" id="PF07963">
    <property type="entry name" value="N_methyl"/>
    <property type="match status" value="1"/>
</dbReference>
<keyword evidence="2" id="KW-1133">Transmembrane helix</keyword>
<evidence type="ECO:0000256" key="2">
    <source>
        <dbReference type="SAM" id="Phobius"/>
    </source>
</evidence>
<dbReference type="EMBL" id="PCSD01000107">
    <property type="protein sequence ID" value="PIP33414.1"/>
    <property type="molecule type" value="Genomic_DNA"/>
</dbReference>
<keyword evidence="2" id="KW-0812">Transmembrane</keyword>
<dbReference type="SUPFAM" id="SSF49464">
    <property type="entry name" value="Carboxypeptidase regulatory domain-like"/>
    <property type="match status" value="1"/>
</dbReference>
<comment type="caution">
    <text evidence="3">The sequence shown here is derived from an EMBL/GenBank/DDBJ whole genome shotgun (WGS) entry which is preliminary data.</text>
</comment>
<reference evidence="3 4" key="1">
    <citation type="submission" date="2017-09" db="EMBL/GenBank/DDBJ databases">
        <title>Depth-based differentiation of microbial function through sediment-hosted aquifers and enrichment of novel symbionts in the deep terrestrial subsurface.</title>
        <authorList>
            <person name="Probst A.J."/>
            <person name="Ladd B."/>
            <person name="Jarett J.K."/>
            <person name="Geller-Mcgrath D.E."/>
            <person name="Sieber C.M."/>
            <person name="Emerson J.B."/>
            <person name="Anantharaman K."/>
            <person name="Thomas B.C."/>
            <person name="Malmstrom R."/>
            <person name="Stieglmeier M."/>
            <person name="Klingl A."/>
            <person name="Woyke T."/>
            <person name="Ryan C.M."/>
            <person name="Banfield J.F."/>
        </authorList>
    </citation>
    <scope>NUCLEOTIDE SEQUENCE [LARGE SCALE GENOMIC DNA]</scope>
    <source>
        <strain evidence="3">CG23_combo_of_CG06-09_8_20_14_all_49_15</strain>
    </source>
</reference>
<sequence>MRKKIFKHNGFSLVEMLVSIGVIAILILGLYSLIVVSLHLNEDNKNFVEATEIANQKMERIRNLPYDNIGLIAGIPPGTIEPAETISRQGTYAVNTYISFYDDPYDGEAGLPGNDDLVPTDYKIVTVKVSWTSRTGPKDVTVFSKFIPRTEETLAGYGILKLLVTNAAGQAVPGANVQIINNGIDPVINANYLSNQSGYLSLPVPASYQNYQIITSLLNYSTDQTYPISVANPEPSKVNLTVIEGEKTEESFAIDRLSVLQIRTVANALPANWQVNANVPSEAKSRARLSRDNSDNLYFVWTGASANSSLVYAQKFSSAGARLWAADKNISATLVQTNPDIATAKNGRSFIVWQDNSMTLKLITRADPETRVAQQPKEEQIHMAASPSSPKQWSDFQPVLDAREKINNWRRIFTERVASWLSVRPGGRAAEKLLSFFRAPRAKKIGPLGIKPAAAGEGQVSFVGVGPGAVTGNATNITLAVPAGAAAGDLLLAYIHHDDYSDGPMVPPAGLGWQVLDNNLRPSGPTNNDSRGGLFWKIAAAGDPANYTFTLQSGNSEQKAGQIRAYRGADTANPFNGSLAFNSSATGDLLRPAPSQNVAKNNSFLVCGWGADTSSLGDAPGGPIFPAGMNNPINNFGSYITAASADQAVSLSDSPTGQKNYDANKFVSQQSINWSLIIQPADIPDDVTVSAANSQTADLLIASNGQYLGGIFIIADNTGTRLVNAITAAETGTVDAQNYLANFSFYYDLDMSAPYDCASESYDAGVDALFGPAAAFDGPDGRARAAAGGGVEISQTKTLCLYPILDVLAGAEKNQSVEIQIDDPAVDVEISAGTVIPNSAIEIAGATILRAPARLEQAYYRWRNDDGDDAGATWSQSQNLPDEIDNTTNKRIRLAVVNAGSLASDPVNYRLEYGQKNTTCADIAVWTAVPADDSAAWKISPSSHFADGSPTANNSGLSDPGATFQAGESKDENNQTGAISLAEEEFTEVEFSLRSTALVQDAVYCFRLTNAGDTSNFVYQYYPEMRAVGDNNIYIIALDSAGNEAWSVKKINSDGGNTNQSAPVIAITENFGPATTVIAWLDERNGQLDIYAQSFDYNGNKLWPSDAIIADAVEEEYSPTVAINSADEIIFAWTTLESGLEKIYARKFGLDGASLWPNAVLIAAGASDQRVPALAPDASNGFFLAWTEDSGIAKTVKLGGFDQNGAWLWQKNASADGAGYDQYEPSLAFRGGDLYSAWTDKRQGNEDIYTQKYDANGNIQWAADQRINIHTDNSDQKQARLLVNGAAVPYAVWPDKRDGGDNVFATAFSDPGALTAVANVPLIITGTKKIGENPVIYKHVFNNSTDASGELDLAVEWDNPGYTAVIAGSPPAGNIVYTDPVQPISILPNKTYTLIIYVQ</sequence>
<dbReference type="InterPro" id="IPR008969">
    <property type="entry name" value="CarboxyPept-like_regulatory"/>
</dbReference>
<feature type="transmembrane region" description="Helical" evidence="2">
    <location>
        <begin position="12"/>
        <end position="34"/>
    </location>
</feature>
<feature type="region of interest" description="Disordered" evidence="1">
    <location>
        <begin position="947"/>
        <end position="975"/>
    </location>
</feature>
<organism evidence="3 4">
    <name type="scientific">Candidatus Falkowbacteria bacterium CG23_combo_of_CG06-09_8_20_14_all_49_15</name>
    <dbReference type="NCBI Taxonomy" id="1974572"/>
    <lineage>
        <taxon>Bacteria</taxon>
        <taxon>Candidatus Falkowiibacteriota</taxon>
    </lineage>
</organism>
<evidence type="ECO:0000313" key="3">
    <source>
        <dbReference type="EMBL" id="PIP33414.1"/>
    </source>
</evidence>
<keyword evidence="2" id="KW-0472">Membrane</keyword>
<evidence type="ECO:0000256" key="1">
    <source>
        <dbReference type="SAM" id="MobiDB-lite"/>
    </source>
</evidence>
<evidence type="ECO:0008006" key="5">
    <source>
        <dbReference type="Google" id="ProtNLM"/>
    </source>
</evidence>
<name>A0A2G9ZJR6_9BACT</name>